<dbReference type="EMBL" id="QUMU01000005">
    <property type="protein sequence ID" value="REG32368.1"/>
    <property type="molecule type" value="Genomic_DNA"/>
</dbReference>
<keyword evidence="3" id="KW-1185">Reference proteome</keyword>
<protein>
    <submittedName>
        <fullName evidence="2">Uncharacterized protein</fullName>
    </submittedName>
</protein>
<comment type="caution">
    <text evidence="2">The sequence shown here is derived from an EMBL/GenBank/DDBJ whole genome shotgun (WGS) entry which is preliminary data.</text>
</comment>
<organism evidence="2 3">
    <name type="scientific">Archangium gephyra</name>
    <dbReference type="NCBI Taxonomy" id="48"/>
    <lineage>
        <taxon>Bacteria</taxon>
        <taxon>Pseudomonadati</taxon>
        <taxon>Myxococcota</taxon>
        <taxon>Myxococcia</taxon>
        <taxon>Myxococcales</taxon>
        <taxon>Cystobacterineae</taxon>
        <taxon>Archangiaceae</taxon>
        <taxon>Archangium</taxon>
    </lineage>
</organism>
<name>A0ABX9K3I2_9BACT</name>
<evidence type="ECO:0000256" key="1">
    <source>
        <dbReference type="SAM" id="MobiDB-lite"/>
    </source>
</evidence>
<gene>
    <name evidence="2" type="ORF">ATI61_105696</name>
</gene>
<reference evidence="2 3" key="1">
    <citation type="submission" date="2018-08" db="EMBL/GenBank/DDBJ databases">
        <title>Genomic Encyclopedia of Archaeal and Bacterial Type Strains, Phase II (KMG-II): from individual species to whole genera.</title>
        <authorList>
            <person name="Goeker M."/>
        </authorList>
    </citation>
    <scope>NUCLEOTIDE SEQUENCE [LARGE SCALE GENOMIC DNA]</scope>
    <source>
        <strain evidence="2 3">DSM 2261</strain>
    </source>
</reference>
<accession>A0ABX9K3I2</accession>
<dbReference type="Proteomes" id="UP000256345">
    <property type="component" value="Unassembled WGS sequence"/>
</dbReference>
<feature type="region of interest" description="Disordered" evidence="1">
    <location>
        <begin position="19"/>
        <end position="53"/>
    </location>
</feature>
<evidence type="ECO:0000313" key="3">
    <source>
        <dbReference type="Proteomes" id="UP000256345"/>
    </source>
</evidence>
<sequence>MRVSSSGAIPMPLSWMEIPQAGEEEANEAPQAAVSKEPMKERPSGVDWADLVP</sequence>
<evidence type="ECO:0000313" key="2">
    <source>
        <dbReference type="EMBL" id="REG32368.1"/>
    </source>
</evidence>
<proteinExistence type="predicted"/>